<dbReference type="InterPro" id="IPR017972">
    <property type="entry name" value="Cyt_P450_CS"/>
</dbReference>
<evidence type="ECO:0008006" key="10">
    <source>
        <dbReference type="Google" id="ProtNLM"/>
    </source>
</evidence>
<sequence length="445" mass="51425">MKYQKAYDGVFVFWLGWYPMVAITNHKAAEAVLSLPNHKKGEEYAFLGLEDGIVVSHGDKWKARRKMIEPFFNTKSLTASISGMNQAFNLMTNELKEKRIETIDMGENIHKRSLDIIMKSTMSVPIVDKIEYKKTAISDIEACETIALTRILNPALWVDAIFYQTNAGRYFKKATGRLMAFMEEKIVERINEKSEMASKVDEKEQKMRHDLIDLLVMHHDPNSKDVTQSIDVTGITEEILNLLVAGHDTISAGLRWTLFLLGNHLDWQEKIYEEISNNLDIDQDPETLEDINSLVYLDWCIKESMRLFPPIPLVTRTLEYAVETGKHTIPKGTAIVFSYYTIQRDEKIWDNPELFDPERFSPERFSKIPKYGYLPFGHGKRSCIGKRFAVTEMKIFIIHLMRHYSWVSTQKVNQVSFGMDVTTKPLAPLTIRLTPRNKSQAFLRE</sequence>
<accession>T1KC28</accession>
<keyword evidence="5 7" id="KW-0503">Monooxygenase</keyword>
<dbReference type="InterPro" id="IPR001128">
    <property type="entry name" value="Cyt_P450"/>
</dbReference>
<dbReference type="HOGENOM" id="CLU_001570_5_1_1"/>
<dbReference type="Proteomes" id="UP000015104">
    <property type="component" value="Unassembled WGS sequence"/>
</dbReference>
<dbReference type="InterPro" id="IPR036396">
    <property type="entry name" value="Cyt_P450_sf"/>
</dbReference>
<dbReference type="GO" id="GO:0004497">
    <property type="term" value="F:monooxygenase activity"/>
    <property type="evidence" value="ECO:0007669"/>
    <property type="project" value="UniProtKB-KW"/>
</dbReference>
<evidence type="ECO:0000256" key="7">
    <source>
        <dbReference type="RuleBase" id="RU000461"/>
    </source>
</evidence>
<keyword evidence="9" id="KW-1185">Reference proteome</keyword>
<dbReference type="GO" id="GO:0020037">
    <property type="term" value="F:heme binding"/>
    <property type="evidence" value="ECO:0007669"/>
    <property type="project" value="InterPro"/>
</dbReference>
<evidence type="ECO:0000256" key="1">
    <source>
        <dbReference type="ARBA" id="ARBA00001971"/>
    </source>
</evidence>
<evidence type="ECO:0000256" key="6">
    <source>
        <dbReference type="PIRSR" id="PIRSR602401-1"/>
    </source>
</evidence>
<evidence type="ECO:0000256" key="2">
    <source>
        <dbReference type="ARBA" id="ARBA00010617"/>
    </source>
</evidence>
<dbReference type="InterPro" id="IPR002401">
    <property type="entry name" value="Cyt_P450_E_grp-I"/>
</dbReference>
<dbReference type="GO" id="GO:0016705">
    <property type="term" value="F:oxidoreductase activity, acting on paired donors, with incorporation or reduction of molecular oxygen"/>
    <property type="evidence" value="ECO:0007669"/>
    <property type="project" value="InterPro"/>
</dbReference>
<evidence type="ECO:0000313" key="8">
    <source>
        <dbReference type="EnsemblMetazoa" id="tetur08g06160.1"/>
    </source>
</evidence>
<protein>
    <recommendedName>
        <fullName evidence="10">Cytochrome P450</fullName>
    </recommendedName>
</protein>
<dbReference type="GO" id="GO:0005506">
    <property type="term" value="F:iron ion binding"/>
    <property type="evidence" value="ECO:0007669"/>
    <property type="project" value="InterPro"/>
</dbReference>
<organism evidence="8 9">
    <name type="scientific">Tetranychus urticae</name>
    <name type="common">Two-spotted spider mite</name>
    <dbReference type="NCBI Taxonomy" id="32264"/>
    <lineage>
        <taxon>Eukaryota</taxon>
        <taxon>Metazoa</taxon>
        <taxon>Ecdysozoa</taxon>
        <taxon>Arthropoda</taxon>
        <taxon>Chelicerata</taxon>
        <taxon>Arachnida</taxon>
        <taxon>Acari</taxon>
        <taxon>Acariformes</taxon>
        <taxon>Trombidiformes</taxon>
        <taxon>Prostigmata</taxon>
        <taxon>Eleutherengona</taxon>
        <taxon>Raphignathae</taxon>
        <taxon>Tetranychoidea</taxon>
        <taxon>Tetranychidae</taxon>
        <taxon>Tetranychus</taxon>
    </lineage>
</organism>
<keyword evidence="7" id="KW-0560">Oxidoreductase</keyword>
<dbReference type="PRINTS" id="PR00385">
    <property type="entry name" value="P450"/>
</dbReference>
<dbReference type="EMBL" id="CAEY01001958">
    <property type="status" value="NOT_ANNOTATED_CDS"/>
    <property type="molecule type" value="Genomic_DNA"/>
</dbReference>
<comment type="cofactor">
    <cofactor evidence="1 6">
        <name>heme</name>
        <dbReference type="ChEBI" id="CHEBI:30413"/>
    </cofactor>
</comment>
<dbReference type="PROSITE" id="PS00086">
    <property type="entry name" value="CYTOCHROME_P450"/>
    <property type="match status" value="1"/>
</dbReference>
<dbReference type="EnsemblMetazoa" id="tetur08g06160.1">
    <property type="protein sequence ID" value="tetur08g06160.1"/>
    <property type="gene ID" value="tetur08g06160"/>
</dbReference>
<dbReference type="PRINTS" id="PR00463">
    <property type="entry name" value="EP450I"/>
</dbReference>
<proteinExistence type="inferred from homology"/>
<evidence type="ECO:0000256" key="5">
    <source>
        <dbReference type="ARBA" id="ARBA00023033"/>
    </source>
</evidence>
<dbReference type="eggNOG" id="KOG0157">
    <property type="taxonomic scope" value="Eukaryota"/>
</dbReference>
<dbReference type="PANTHER" id="PTHR24291">
    <property type="entry name" value="CYTOCHROME P450 FAMILY 4"/>
    <property type="match status" value="1"/>
</dbReference>
<dbReference type="AlphaFoldDB" id="T1KC28"/>
<reference evidence="9" key="1">
    <citation type="submission" date="2011-08" db="EMBL/GenBank/DDBJ databases">
        <authorList>
            <person name="Rombauts S."/>
        </authorList>
    </citation>
    <scope>NUCLEOTIDE SEQUENCE</scope>
    <source>
        <strain evidence="9">London</strain>
    </source>
</reference>
<dbReference type="InterPro" id="IPR050196">
    <property type="entry name" value="Cytochrome_P450_Monoox"/>
</dbReference>
<evidence type="ECO:0000313" key="9">
    <source>
        <dbReference type="Proteomes" id="UP000015104"/>
    </source>
</evidence>
<dbReference type="PANTHER" id="PTHR24291:SF201">
    <property type="entry name" value="CYTOCHROME P450, FAMILY 4, SUBFAMILY B, POLYPEPTIDE 7"/>
    <property type="match status" value="1"/>
</dbReference>
<comment type="similarity">
    <text evidence="2 7">Belongs to the cytochrome P450 family.</text>
</comment>
<dbReference type="SUPFAM" id="SSF48264">
    <property type="entry name" value="Cytochrome P450"/>
    <property type="match status" value="1"/>
</dbReference>
<dbReference type="Pfam" id="PF00067">
    <property type="entry name" value="p450"/>
    <property type="match status" value="1"/>
</dbReference>
<evidence type="ECO:0000256" key="3">
    <source>
        <dbReference type="ARBA" id="ARBA00022617"/>
    </source>
</evidence>
<keyword evidence="6 7" id="KW-0479">Metal-binding</keyword>
<name>T1KC28_TETUR</name>
<reference evidence="8" key="2">
    <citation type="submission" date="2015-06" db="UniProtKB">
        <authorList>
            <consortium name="EnsemblMetazoa"/>
        </authorList>
    </citation>
    <scope>IDENTIFICATION</scope>
</reference>
<feature type="binding site" description="axial binding residue" evidence="6">
    <location>
        <position position="383"/>
    </location>
    <ligand>
        <name>heme</name>
        <dbReference type="ChEBI" id="CHEBI:30413"/>
    </ligand>
    <ligandPart>
        <name>Fe</name>
        <dbReference type="ChEBI" id="CHEBI:18248"/>
    </ligandPart>
</feature>
<keyword evidence="3 6" id="KW-0349">Heme</keyword>
<evidence type="ECO:0000256" key="4">
    <source>
        <dbReference type="ARBA" id="ARBA00023004"/>
    </source>
</evidence>
<dbReference type="Gene3D" id="1.10.630.10">
    <property type="entry name" value="Cytochrome P450"/>
    <property type="match status" value="1"/>
</dbReference>
<keyword evidence="4 6" id="KW-0408">Iron</keyword>